<comment type="caution">
    <text evidence="2">The sequence shown here is derived from an EMBL/GenBank/DDBJ whole genome shotgun (WGS) entry which is preliminary data.</text>
</comment>
<feature type="compositionally biased region" description="Pro residues" evidence="1">
    <location>
        <begin position="1"/>
        <end position="10"/>
    </location>
</feature>
<protein>
    <submittedName>
        <fullName evidence="2">(diamondback moth) hypothetical protein</fullName>
    </submittedName>
</protein>
<dbReference type="AlphaFoldDB" id="A0A8S4FRZ7"/>
<reference evidence="2" key="1">
    <citation type="submission" date="2020-11" db="EMBL/GenBank/DDBJ databases">
        <authorList>
            <person name="Whiteford S."/>
        </authorList>
    </citation>
    <scope>NUCLEOTIDE SEQUENCE</scope>
</reference>
<sequence>MLSGAPPTPQAPLGGVMTSPAPAAREFSPPAPAPAPDHLAHHQMGGHGAPALPVGGHGLMMGGGVVQQQHHLLAQNSLLGGSDILGLSSPLLGGCTTTASLATRHYPS</sequence>
<evidence type="ECO:0000313" key="2">
    <source>
        <dbReference type="EMBL" id="CAG9131123.1"/>
    </source>
</evidence>
<accession>A0A8S4FRZ7</accession>
<dbReference type="EMBL" id="CAJHNJ030000044">
    <property type="protein sequence ID" value="CAG9131123.1"/>
    <property type="molecule type" value="Genomic_DNA"/>
</dbReference>
<gene>
    <name evidence="2" type="ORF">PLXY2_LOCUS10258</name>
</gene>
<dbReference type="Proteomes" id="UP000653454">
    <property type="component" value="Unassembled WGS sequence"/>
</dbReference>
<organism evidence="2 3">
    <name type="scientific">Plutella xylostella</name>
    <name type="common">Diamondback moth</name>
    <name type="synonym">Plutella maculipennis</name>
    <dbReference type="NCBI Taxonomy" id="51655"/>
    <lineage>
        <taxon>Eukaryota</taxon>
        <taxon>Metazoa</taxon>
        <taxon>Ecdysozoa</taxon>
        <taxon>Arthropoda</taxon>
        <taxon>Hexapoda</taxon>
        <taxon>Insecta</taxon>
        <taxon>Pterygota</taxon>
        <taxon>Neoptera</taxon>
        <taxon>Endopterygota</taxon>
        <taxon>Lepidoptera</taxon>
        <taxon>Glossata</taxon>
        <taxon>Ditrysia</taxon>
        <taxon>Yponomeutoidea</taxon>
        <taxon>Plutellidae</taxon>
        <taxon>Plutella</taxon>
    </lineage>
</organism>
<evidence type="ECO:0000256" key="1">
    <source>
        <dbReference type="SAM" id="MobiDB-lite"/>
    </source>
</evidence>
<keyword evidence="3" id="KW-1185">Reference proteome</keyword>
<name>A0A8S4FRZ7_PLUXY</name>
<evidence type="ECO:0000313" key="3">
    <source>
        <dbReference type="Proteomes" id="UP000653454"/>
    </source>
</evidence>
<feature type="region of interest" description="Disordered" evidence="1">
    <location>
        <begin position="1"/>
        <end position="55"/>
    </location>
</feature>
<proteinExistence type="predicted"/>